<dbReference type="RefSeq" id="WP_034420129.1">
    <property type="nucleotide sequence ID" value="NZ_CP045798.1"/>
</dbReference>
<feature type="domain" description="UPF0033" evidence="2">
    <location>
        <begin position="6"/>
        <end position="30"/>
    </location>
</feature>
<gene>
    <name evidence="3" type="ORF">BR63_10825</name>
</gene>
<proteinExistence type="inferred from homology"/>
<name>A0A7G6E3V2_THEFR</name>
<comment type="similarity">
    <text evidence="1">Belongs to the sulfur carrier protein TusA family.</text>
</comment>
<dbReference type="PANTHER" id="PTHR33279">
    <property type="entry name" value="SULFUR CARRIER PROTEIN YEDF-RELATED"/>
    <property type="match status" value="1"/>
</dbReference>
<dbReference type="EMBL" id="CP045798">
    <property type="protein sequence ID" value="QNB46756.1"/>
    <property type="molecule type" value="Genomic_DNA"/>
</dbReference>
<evidence type="ECO:0000313" key="4">
    <source>
        <dbReference type="Proteomes" id="UP000515847"/>
    </source>
</evidence>
<dbReference type="InterPro" id="IPR001455">
    <property type="entry name" value="TusA-like"/>
</dbReference>
<protein>
    <submittedName>
        <fullName evidence="3">SirA family protein</fullName>
    </submittedName>
</protein>
<keyword evidence="4" id="KW-1185">Reference proteome</keyword>
<evidence type="ECO:0000313" key="3">
    <source>
        <dbReference type="EMBL" id="QNB46756.1"/>
    </source>
</evidence>
<dbReference type="Gene3D" id="3.30.110.40">
    <property type="entry name" value="TusA-like domain"/>
    <property type="match status" value="1"/>
</dbReference>
<accession>A0A7G6E3V2</accession>
<evidence type="ECO:0000259" key="2">
    <source>
        <dbReference type="PROSITE" id="PS01148"/>
    </source>
</evidence>
<dbReference type="KEGG" id="tfr:BR63_10825"/>
<dbReference type="AlphaFoldDB" id="A0A7G6E3V2"/>
<dbReference type="PROSITE" id="PS01148">
    <property type="entry name" value="UPF0033"/>
    <property type="match status" value="1"/>
</dbReference>
<dbReference type="SUPFAM" id="SSF64307">
    <property type="entry name" value="SirA-like"/>
    <property type="match status" value="1"/>
</dbReference>
<reference evidence="3 4" key="1">
    <citation type="journal article" date="2019" name="Front. Microbiol.">
        <title>Thermoanaerosceptrum fracticalcis gen. nov. sp. nov., a Novel Fumarate-Fermenting Microorganism From a Deep Fractured Carbonate Aquifer of the US Great Basin.</title>
        <authorList>
            <person name="Hamilton-Brehm S.D."/>
            <person name="Stewart L.E."/>
            <person name="Zavarin M."/>
            <person name="Caldwell M."/>
            <person name="Lawson P.A."/>
            <person name="Onstott T.C."/>
            <person name="Grzymski J."/>
            <person name="Neveux I."/>
            <person name="Lollar B.S."/>
            <person name="Russell C.E."/>
            <person name="Moser D.P."/>
        </authorList>
    </citation>
    <scope>NUCLEOTIDE SEQUENCE [LARGE SCALE GENOMIC DNA]</scope>
    <source>
        <strain evidence="3 4">DRI-13</strain>
    </source>
</reference>
<organism evidence="3 4">
    <name type="scientific">Thermanaerosceptrum fracticalcis</name>
    <dbReference type="NCBI Taxonomy" id="1712410"/>
    <lineage>
        <taxon>Bacteria</taxon>
        <taxon>Bacillati</taxon>
        <taxon>Bacillota</taxon>
        <taxon>Clostridia</taxon>
        <taxon>Eubacteriales</taxon>
        <taxon>Peptococcaceae</taxon>
        <taxon>Thermanaerosceptrum</taxon>
    </lineage>
</organism>
<dbReference type="Pfam" id="PF01206">
    <property type="entry name" value="TusA"/>
    <property type="match status" value="1"/>
</dbReference>
<evidence type="ECO:0000256" key="1">
    <source>
        <dbReference type="ARBA" id="ARBA00008984"/>
    </source>
</evidence>
<sequence>MAEYLINARGLQCPGPIVQLFNQSKQCAEGDVIKIEVTDPGFKRDVQAWCKKTGNELIDITEKDGVIIATIKKN</sequence>
<dbReference type="InterPro" id="IPR036868">
    <property type="entry name" value="TusA-like_sf"/>
</dbReference>
<dbReference type="PANTHER" id="PTHR33279:SF6">
    <property type="entry name" value="SULFUR CARRIER PROTEIN YEDF-RELATED"/>
    <property type="match status" value="1"/>
</dbReference>
<dbReference type="OrthoDB" id="9800872at2"/>
<dbReference type="Proteomes" id="UP000515847">
    <property type="component" value="Chromosome"/>
</dbReference>